<feature type="transmembrane region" description="Helical" evidence="1">
    <location>
        <begin position="32"/>
        <end position="54"/>
    </location>
</feature>
<proteinExistence type="predicted"/>
<dbReference type="EMBL" id="CP024047">
    <property type="protein sequence ID" value="AXR77910.1"/>
    <property type="molecule type" value="Genomic_DNA"/>
</dbReference>
<evidence type="ECO:0000313" key="3">
    <source>
        <dbReference type="Proteomes" id="UP000258707"/>
    </source>
</evidence>
<keyword evidence="1" id="KW-0812">Transmembrane</keyword>
<feature type="transmembrane region" description="Helical" evidence="1">
    <location>
        <begin position="66"/>
        <end position="87"/>
    </location>
</feature>
<organism evidence="2 3">
    <name type="scientific">Natrarchaeobaculum sulfurireducens</name>
    <dbReference type="NCBI Taxonomy" id="2044521"/>
    <lineage>
        <taxon>Archaea</taxon>
        <taxon>Methanobacteriati</taxon>
        <taxon>Methanobacteriota</taxon>
        <taxon>Stenosarchaea group</taxon>
        <taxon>Halobacteria</taxon>
        <taxon>Halobacteriales</taxon>
        <taxon>Natrialbaceae</taxon>
        <taxon>Natrarchaeobaculum</taxon>
    </lineage>
</organism>
<name>A0A346PEG5_9EURY</name>
<protein>
    <submittedName>
        <fullName evidence="2">Uncharacterized protein</fullName>
    </submittedName>
</protein>
<keyword evidence="1" id="KW-0472">Membrane</keyword>
<evidence type="ECO:0000313" key="2">
    <source>
        <dbReference type="EMBL" id="AXR77910.1"/>
    </source>
</evidence>
<keyword evidence="1" id="KW-1133">Transmembrane helix</keyword>
<dbReference type="GeneID" id="37638375"/>
<accession>A0A346PEG5</accession>
<sequence>MNESVVVGWALVLAILTAGTVAVVTGSYATALGATPIGVAIYLAIGVGAPQLFVASAHESSLRLGLGVLAIVGAVASLLAGVATNGLTAEWGIGVVTILLIVVAGVLLAAVTRAFRAGIRETR</sequence>
<dbReference type="AlphaFoldDB" id="A0A346PEG5"/>
<dbReference type="Proteomes" id="UP000258707">
    <property type="component" value="Chromosome"/>
</dbReference>
<evidence type="ECO:0000256" key="1">
    <source>
        <dbReference type="SAM" id="Phobius"/>
    </source>
</evidence>
<reference evidence="3" key="1">
    <citation type="submission" date="2017-10" db="EMBL/GenBank/DDBJ databases">
        <title>Phenotypic and genomic properties of facultatively anaerobic sulfur-reducing natronoarchaea from hypersaline soda lakes.</title>
        <authorList>
            <person name="Sorokin D.Y."/>
            <person name="Kublanov I.V."/>
            <person name="Roman P."/>
            <person name="Sinninghe Damste J.S."/>
            <person name="Golyshin P.N."/>
            <person name="Rojo D."/>
            <person name="Ciordia S."/>
            <person name="Mena Md.C."/>
            <person name="Ferrer M."/>
            <person name="Messina E."/>
            <person name="Smedile F."/>
            <person name="La Spada G."/>
            <person name="La Cono V."/>
            <person name="Yakimov M.M."/>
        </authorList>
    </citation>
    <scope>NUCLEOTIDE SEQUENCE [LARGE SCALE GENOMIC DNA]</scope>
    <source>
        <strain evidence="3">AArc1</strain>
    </source>
</reference>
<feature type="transmembrane region" description="Helical" evidence="1">
    <location>
        <begin position="93"/>
        <end position="115"/>
    </location>
</feature>
<gene>
    <name evidence="2" type="ORF">AArc1_1577</name>
</gene>
<dbReference type="RefSeq" id="WP_117364038.1">
    <property type="nucleotide sequence ID" value="NZ_CP024047.1"/>
</dbReference>
<dbReference type="KEGG" id="nan:AArc1_1577"/>